<reference evidence="2 3" key="1">
    <citation type="submission" date="2018-04" db="EMBL/GenBank/DDBJ databases">
        <title>Paenibacillus taichungensis Genome sequencing and assembly.</title>
        <authorList>
            <person name="Xu J."/>
            <person name="Rensing C."/>
            <person name="Mazhar H.S."/>
        </authorList>
    </citation>
    <scope>NUCLEOTIDE SEQUENCE [LARGE SCALE GENOMIC DNA]</scope>
    <source>
        <strain evidence="2 3">NC1</strain>
    </source>
</reference>
<dbReference type="EMBL" id="QEVW01000019">
    <property type="protein sequence ID" value="RAW11288.1"/>
    <property type="molecule type" value="Genomic_DNA"/>
</dbReference>
<evidence type="ECO:0000313" key="2">
    <source>
        <dbReference type="EMBL" id="RAW11288.1"/>
    </source>
</evidence>
<accession>A0A329QL76</accession>
<gene>
    <name evidence="2" type="ORF">DC345_25395</name>
</gene>
<sequence length="172" mass="18228">MRSSCPGSQPEPLSPALRSNRGPGSKAKQLPPGVAQPLSPALRSNRGPSSQTKQLPRVAARALKPRLAEQQGPRQPSEAAAPWRSPALKPRLAEQQGLRQPGEAAASGLAPQRSRAGFADQWPAANGIGEQPREHTNEPTIARSYQPPLHRLFGGCPEGLPRSFGVLPGGRI</sequence>
<organism evidence="2 3">
    <name type="scientific">Paenibacillus taichungensis</name>
    <dbReference type="NCBI Taxonomy" id="484184"/>
    <lineage>
        <taxon>Bacteria</taxon>
        <taxon>Bacillati</taxon>
        <taxon>Bacillota</taxon>
        <taxon>Bacilli</taxon>
        <taxon>Bacillales</taxon>
        <taxon>Paenibacillaceae</taxon>
        <taxon>Paenibacillus</taxon>
    </lineage>
</organism>
<comment type="caution">
    <text evidence="2">The sequence shown here is derived from an EMBL/GenBank/DDBJ whole genome shotgun (WGS) entry which is preliminary data.</text>
</comment>
<dbReference type="Proteomes" id="UP000250642">
    <property type="component" value="Unassembled WGS sequence"/>
</dbReference>
<proteinExistence type="predicted"/>
<feature type="region of interest" description="Disordered" evidence="1">
    <location>
        <begin position="1"/>
        <end position="115"/>
    </location>
</feature>
<dbReference type="AlphaFoldDB" id="A0A329QL76"/>
<evidence type="ECO:0000313" key="3">
    <source>
        <dbReference type="Proteomes" id="UP000250642"/>
    </source>
</evidence>
<name>A0A329QL76_9BACL</name>
<evidence type="ECO:0000256" key="1">
    <source>
        <dbReference type="SAM" id="MobiDB-lite"/>
    </source>
</evidence>
<protein>
    <submittedName>
        <fullName evidence="2">Uncharacterized protein</fullName>
    </submittedName>
</protein>